<evidence type="ECO:0000313" key="3">
    <source>
        <dbReference type="Proteomes" id="UP001243330"/>
    </source>
</evidence>
<feature type="region of interest" description="Disordered" evidence="1">
    <location>
        <begin position="65"/>
        <end position="88"/>
    </location>
</feature>
<dbReference type="AlphaFoldDB" id="A0AAD9A3P1"/>
<dbReference type="Proteomes" id="UP001243330">
    <property type="component" value="Unassembled WGS sequence"/>
</dbReference>
<dbReference type="EMBL" id="JAQOWY010000607">
    <property type="protein sequence ID" value="KAK1839980.1"/>
    <property type="molecule type" value="Genomic_DNA"/>
</dbReference>
<proteinExistence type="predicted"/>
<comment type="caution">
    <text evidence="2">The sequence shown here is derived from an EMBL/GenBank/DDBJ whole genome shotgun (WGS) entry which is preliminary data.</text>
</comment>
<evidence type="ECO:0000313" key="2">
    <source>
        <dbReference type="EMBL" id="KAK1839980.1"/>
    </source>
</evidence>
<accession>A0AAD9A3P1</accession>
<sequence length="181" mass="19365">MDTTSNLAIRKCWLIDPKKPPGMEWDGMDRQMPLTAESNYLTGPGGRGLSGKAVTSSWFSRDTAGRWNDEDEAPLHSSRNDGGQTEDSPAKTALLAVSQHFELESTSHRAQSSSCGLQQLSPTFPHRSVVPDAPCSGRSSGFSHFWKLALEAGCLHCTALHCIATSNSKSGASGVSTLDSN</sequence>
<keyword evidence="3" id="KW-1185">Reference proteome</keyword>
<reference evidence="2" key="1">
    <citation type="submission" date="2023-01" db="EMBL/GenBank/DDBJ databases">
        <title>Colletotrichum chrysophilum M932 genome sequence.</title>
        <authorList>
            <person name="Baroncelli R."/>
        </authorList>
    </citation>
    <scope>NUCLEOTIDE SEQUENCE</scope>
    <source>
        <strain evidence="2">M932</strain>
    </source>
</reference>
<gene>
    <name evidence="2" type="ORF">CCHR01_17401</name>
</gene>
<name>A0AAD9A3P1_9PEZI</name>
<organism evidence="2 3">
    <name type="scientific">Colletotrichum chrysophilum</name>
    <dbReference type="NCBI Taxonomy" id="1836956"/>
    <lineage>
        <taxon>Eukaryota</taxon>
        <taxon>Fungi</taxon>
        <taxon>Dikarya</taxon>
        <taxon>Ascomycota</taxon>
        <taxon>Pezizomycotina</taxon>
        <taxon>Sordariomycetes</taxon>
        <taxon>Hypocreomycetidae</taxon>
        <taxon>Glomerellales</taxon>
        <taxon>Glomerellaceae</taxon>
        <taxon>Colletotrichum</taxon>
        <taxon>Colletotrichum gloeosporioides species complex</taxon>
    </lineage>
</organism>
<evidence type="ECO:0000256" key="1">
    <source>
        <dbReference type="SAM" id="MobiDB-lite"/>
    </source>
</evidence>
<protein>
    <submittedName>
        <fullName evidence="2">Uncharacterized protein</fullName>
    </submittedName>
</protein>